<protein>
    <submittedName>
        <fullName evidence="1">Uncharacterized protein</fullName>
    </submittedName>
</protein>
<accession>A0AAX2CDQ8</accession>
<dbReference type="EMBL" id="FMIK01000018">
    <property type="protein sequence ID" value="SCL86493.1"/>
    <property type="molecule type" value="Genomic_DNA"/>
</dbReference>
<dbReference type="AlphaFoldDB" id="A0AAX2CDQ8"/>
<name>A0AAX2CDQ8_9BACI</name>
<gene>
    <name evidence="1" type="ORF">BCB44BAC_00947</name>
</gene>
<reference evidence="1 2" key="1">
    <citation type="submission" date="2016-08" db="EMBL/GenBank/DDBJ databases">
        <authorList>
            <person name="Loux V."/>
            <person name="Rue O."/>
        </authorList>
    </citation>
    <scope>NUCLEOTIDE SEQUENCE [LARGE SCALE GENOMIC DNA]</scope>
    <source>
        <strain evidence="1 2">AFSSA_08CEB44bac</strain>
    </source>
</reference>
<sequence>MVHEILSAIFEIYRPFLNIYRRNLKYIGHSTQDIDGTTNNDMKTALPI</sequence>
<evidence type="ECO:0000313" key="2">
    <source>
        <dbReference type="Proteomes" id="UP000242164"/>
    </source>
</evidence>
<evidence type="ECO:0000313" key="1">
    <source>
        <dbReference type="EMBL" id="SCL86493.1"/>
    </source>
</evidence>
<comment type="caution">
    <text evidence="1">The sequence shown here is derived from an EMBL/GenBank/DDBJ whole genome shotgun (WGS) entry which is preliminary data.</text>
</comment>
<dbReference type="RefSeq" id="WP_176371921.1">
    <property type="nucleotide sequence ID" value="NZ_CP066179.1"/>
</dbReference>
<dbReference type="Proteomes" id="UP000242164">
    <property type="component" value="Unassembled WGS sequence"/>
</dbReference>
<proteinExistence type="predicted"/>
<organism evidence="1 2">
    <name type="scientific">Bacillus cytotoxicus</name>
    <dbReference type="NCBI Taxonomy" id="580165"/>
    <lineage>
        <taxon>Bacteria</taxon>
        <taxon>Bacillati</taxon>
        <taxon>Bacillota</taxon>
        <taxon>Bacilli</taxon>
        <taxon>Bacillales</taxon>
        <taxon>Bacillaceae</taxon>
        <taxon>Bacillus</taxon>
        <taxon>Bacillus cereus group</taxon>
    </lineage>
</organism>